<accession>A0A316D6F2</accession>
<gene>
    <name evidence="3" type="ORF">C7459_11865</name>
</gene>
<organism evidence="3 4">
    <name type="scientific">Tumebacillus permanentifrigoris</name>
    <dbReference type="NCBI Taxonomy" id="378543"/>
    <lineage>
        <taxon>Bacteria</taxon>
        <taxon>Bacillati</taxon>
        <taxon>Bacillota</taxon>
        <taxon>Bacilli</taxon>
        <taxon>Bacillales</taxon>
        <taxon>Alicyclobacillaceae</taxon>
        <taxon>Tumebacillus</taxon>
    </lineage>
</organism>
<dbReference type="InterPro" id="IPR032693">
    <property type="entry name" value="YtkA-like_dom"/>
</dbReference>
<reference evidence="3 4" key="1">
    <citation type="submission" date="2018-05" db="EMBL/GenBank/DDBJ databases">
        <title>Genomic Encyclopedia of Type Strains, Phase IV (KMG-IV): sequencing the most valuable type-strain genomes for metagenomic binning, comparative biology and taxonomic classification.</title>
        <authorList>
            <person name="Goeker M."/>
        </authorList>
    </citation>
    <scope>NUCLEOTIDE SEQUENCE [LARGE SCALE GENOMIC DNA]</scope>
    <source>
        <strain evidence="3 4">DSM 18773</strain>
    </source>
</reference>
<dbReference type="Pfam" id="PF13115">
    <property type="entry name" value="YtkA"/>
    <property type="match status" value="1"/>
</dbReference>
<name>A0A316D6F2_9BACL</name>
<evidence type="ECO:0000259" key="2">
    <source>
        <dbReference type="Pfam" id="PF13115"/>
    </source>
</evidence>
<sequence length="132" mass="14401">MKRMLLLAPALALALMGCSSTKTEPLPAKPSVPVIVFKTNPEPMLVNQAGDLTATVMVNSDPVKKATVEFEIWEEGNNTPHETIPAQGDDKGHYTVHKSFAKATTYQVTIHTTTEEIHTMPTMNFTVVEAAH</sequence>
<comment type="caution">
    <text evidence="3">The sequence shown here is derived from an EMBL/GenBank/DDBJ whole genome shotgun (WGS) entry which is preliminary data.</text>
</comment>
<keyword evidence="1" id="KW-0732">Signal</keyword>
<keyword evidence="4" id="KW-1185">Reference proteome</keyword>
<evidence type="ECO:0000256" key="1">
    <source>
        <dbReference type="SAM" id="SignalP"/>
    </source>
</evidence>
<dbReference type="EMBL" id="QGGL01000018">
    <property type="protein sequence ID" value="PWK06995.1"/>
    <property type="molecule type" value="Genomic_DNA"/>
</dbReference>
<proteinExistence type="predicted"/>
<dbReference type="RefSeq" id="WP_170119543.1">
    <property type="nucleotide sequence ID" value="NZ_QGGL01000018.1"/>
</dbReference>
<evidence type="ECO:0000313" key="4">
    <source>
        <dbReference type="Proteomes" id="UP000245634"/>
    </source>
</evidence>
<feature type="chain" id="PRO_5038728792" evidence="1">
    <location>
        <begin position="24"/>
        <end position="132"/>
    </location>
</feature>
<feature type="signal peptide" evidence="1">
    <location>
        <begin position="1"/>
        <end position="23"/>
    </location>
</feature>
<feature type="domain" description="YtkA-like" evidence="2">
    <location>
        <begin position="42"/>
        <end position="111"/>
    </location>
</feature>
<evidence type="ECO:0000313" key="3">
    <source>
        <dbReference type="EMBL" id="PWK06995.1"/>
    </source>
</evidence>
<dbReference type="AlphaFoldDB" id="A0A316D6F2"/>
<dbReference type="PROSITE" id="PS51257">
    <property type="entry name" value="PROKAR_LIPOPROTEIN"/>
    <property type="match status" value="1"/>
</dbReference>
<dbReference type="Proteomes" id="UP000245634">
    <property type="component" value="Unassembled WGS sequence"/>
</dbReference>
<protein>
    <submittedName>
        <fullName evidence="3">YtkA-like protein</fullName>
    </submittedName>
</protein>